<reference evidence="1 2" key="1">
    <citation type="submission" date="2020-11" db="EMBL/GenBank/DDBJ databases">
        <title>A novel isolate from a Black sea contaminated sediment with potential to produce alkanes: Plantactinospora alkalitolerans sp. nov.</title>
        <authorList>
            <person name="Carro L."/>
            <person name="Veyisoglu A."/>
            <person name="Guven K."/>
            <person name="Schumann P."/>
            <person name="Klenk H.-P."/>
            <person name="Sahin N."/>
        </authorList>
    </citation>
    <scope>NUCLEOTIDE SEQUENCE [LARGE SCALE GENOMIC DNA]</scope>
    <source>
        <strain evidence="1 2">S1510</strain>
    </source>
</reference>
<evidence type="ECO:0000313" key="2">
    <source>
        <dbReference type="Proteomes" id="UP000638560"/>
    </source>
</evidence>
<comment type="caution">
    <text evidence="1">The sequence shown here is derived from an EMBL/GenBank/DDBJ whole genome shotgun (WGS) entry which is preliminary data.</text>
</comment>
<name>A0ABS0HAQ9_9ACTN</name>
<evidence type="ECO:0000313" key="1">
    <source>
        <dbReference type="EMBL" id="MBF9135278.1"/>
    </source>
</evidence>
<dbReference type="EMBL" id="JADPUN010000422">
    <property type="protein sequence ID" value="MBF9135278.1"/>
    <property type="molecule type" value="Genomic_DNA"/>
</dbReference>
<dbReference type="Proteomes" id="UP000638560">
    <property type="component" value="Unassembled WGS sequence"/>
</dbReference>
<organism evidence="1 2">
    <name type="scientific">Plantactinospora alkalitolerans</name>
    <dbReference type="NCBI Taxonomy" id="2789879"/>
    <lineage>
        <taxon>Bacteria</taxon>
        <taxon>Bacillati</taxon>
        <taxon>Actinomycetota</taxon>
        <taxon>Actinomycetes</taxon>
        <taxon>Micromonosporales</taxon>
        <taxon>Micromonosporaceae</taxon>
        <taxon>Plantactinospora</taxon>
    </lineage>
</organism>
<gene>
    <name evidence="1" type="ORF">I0C86_41240</name>
</gene>
<keyword evidence="2" id="KW-1185">Reference proteome</keyword>
<protein>
    <submittedName>
        <fullName evidence="1">Uncharacterized protein</fullName>
    </submittedName>
</protein>
<proteinExistence type="predicted"/>
<sequence length="182" mass="19987">MARELTLRPEIRALQDRLTAEHPDMRCYDGLCLHNEATPPLPAGVSAVVVRDWRSTTAARGLVVLIRFTRREWGGWHVVRADNGRGLGWAVREEFGEYAGQWLAYVGSDAFRGTGPDDLGHVLDAVPSHLHRSPDGSSVTSGVVDYADTRFWAAFALVSELVREQAPAVGFGPHGAVRPYGR</sequence>
<dbReference type="RefSeq" id="WP_196206734.1">
    <property type="nucleotide sequence ID" value="NZ_JADPUN010000422.1"/>
</dbReference>
<accession>A0ABS0HAQ9</accession>